<accession>A0ABQ1S4Y1</accession>
<sequence>MSANPPVPTGATRRIELTMHKPWFALYAGVRPTLVIAGRGQPTQWGLGTWQVPSDETVTLGVFLFNRLWRFGEAEIVLQPDHEAALEYRAPTLPFIRGRFRLRTRSGAPQSPQG</sequence>
<keyword evidence="2" id="KW-1185">Reference proteome</keyword>
<gene>
    <name evidence="1" type="ORF">GCM10007269_35400</name>
</gene>
<evidence type="ECO:0000313" key="1">
    <source>
        <dbReference type="EMBL" id="GGD89672.1"/>
    </source>
</evidence>
<reference evidence="2" key="1">
    <citation type="journal article" date="2019" name="Int. J. Syst. Evol. Microbiol.">
        <title>The Global Catalogue of Microorganisms (GCM) 10K type strain sequencing project: providing services to taxonomists for standard genome sequencing and annotation.</title>
        <authorList>
            <consortium name="The Broad Institute Genomics Platform"/>
            <consortium name="The Broad Institute Genome Sequencing Center for Infectious Disease"/>
            <person name="Wu L."/>
            <person name="Ma J."/>
        </authorList>
    </citation>
    <scope>NUCLEOTIDE SEQUENCE [LARGE SCALE GENOMIC DNA]</scope>
    <source>
        <strain evidence="2">CCM 7640</strain>
    </source>
</reference>
<protein>
    <submittedName>
        <fullName evidence="1">Uncharacterized protein</fullName>
    </submittedName>
</protein>
<organism evidence="1 2">
    <name type="scientific">Microbacterium murale</name>
    <dbReference type="NCBI Taxonomy" id="1081040"/>
    <lineage>
        <taxon>Bacteria</taxon>
        <taxon>Bacillati</taxon>
        <taxon>Actinomycetota</taxon>
        <taxon>Actinomycetes</taxon>
        <taxon>Micrococcales</taxon>
        <taxon>Microbacteriaceae</taxon>
        <taxon>Microbacterium</taxon>
    </lineage>
</organism>
<dbReference type="Proteomes" id="UP000629365">
    <property type="component" value="Unassembled WGS sequence"/>
</dbReference>
<dbReference type="EMBL" id="BMCM01000007">
    <property type="protein sequence ID" value="GGD89672.1"/>
    <property type="molecule type" value="Genomic_DNA"/>
</dbReference>
<comment type="caution">
    <text evidence="1">The sequence shown here is derived from an EMBL/GenBank/DDBJ whole genome shotgun (WGS) entry which is preliminary data.</text>
</comment>
<dbReference type="RefSeq" id="WP_229703318.1">
    <property type="nucleotide sequence ID" value="NZ_BMCM01000007.1"/>
</dbReference>
<evidence type="ECO:0000313" key="2">
    <source>
        <dbReference type="Proteomes" id="UP000629365"/>
    </source>
</evidence>
<name>A0ABQ1S4Y1_9MICO</name>
<proteinExistence type="predicted"/>